<feature type="region of interest" description="Disordered" evidence="1">
    <location>
        <begin position="361"/>
        <end position="397"/>
    </location>
</feature>
<dbReference type="Proteomes" id="UP000077202">
    <property type="component" value="Unassembled WGS sequence"/>
</dbReference>
<reference evidence="2" key="1">
    <citation type="submission" date="2016-03" db="EMBL/GenBank/DDBJ databases">
        <title>Mechanisms controlling the formation of the plant cell surface in tip-growing cells are functionally conserved among land plants.</title>
        <authorList>
            <person name="Honkanen S."/>
            <person name="Jones V.A."/>
            <person name="Morieri G."/>
            <person name="Champion C."/>
            <person name="Hetherington A.J."/>
            <person name="Kelly S."/>
            <person name="Saint-Marcoux D."/>
            <person name="Proust H."/>
            <person name="Prescott H."/>
            <person name="Dolan L."/>
        </authorList>
    </citation>
    <scope>NUCLEOTIDE SEQUENCE [LARGE SCALE GENOMIC DNA]</scope>
    <source>
        <tissue evidence="2">Whole gametophyte</tissue>
    </source>
</reference>
<keyword evidence="3" id="KW-1185">Reference proteome</keyword>
<organism evidence="2 3">
    <name type="scientific">Marchantia polymorpha subsp. ruderalis</name>
    <dbReference type="NCBI Taxonomy" id="1480154"/>
    <lineage>
        <taxon>Eukaryota</taxon>
        <taxon>Viridiplantae</taxon>
        <taxon>Streptophyta</taxon>
        <taxon>Embryophyta</taxon>
        <taxon>Marchantiophyta</taxon>
        <taxon>Marchantiopsida</taxon>
        <taxon>Marchantiidae</taxon>
        <taxon>Marchantiales</taxon>
        <taxon>Marchantiaceae</taxon>
        <taxon>Marchantia</taxon>
    </lineage>
</organism>
<gene>
    <name evidence="2" type="ORF">AXG93_2145s1120</name>
</gene>
<dbReference type="SUPFAM" id="SSF48371">
    <property type="entry name" value="ARM repeat"/>
    <property type="match status" value="1"/>
</dbReference>
<feature type="compositionally biased region" description="Low complexity" evidence="1">
    <location>
        <begin position="525"/>
        <end position="540"/>
    </location>
</feature>
<protein>
    <recommendedName>
        <fullName evidence="4">Armadillo repeat-containing domain-containing protein</fullName>
    </recommendedName>
</protein>
<evidence type="ECO:0008006" key="4">
    <source>
        <dbReference type="Google" id="ProtNLM"/>
    </source>
</evidence>
<feature type="region of interest" description="Disordered" evidence="1">
    <location>
        <begin position="162"/>
        <end position="182"/>
    </location>
</feature>
<dbReference type="InterPro" id="IPR011989">
    <property type="entry name" value="ARM-like"/>
</dbReference>
<dbReference type="PANTHER" id="PTHR33115">
    <property type="entry name" value="ARM REPEAT SUPERFAMILY PROTEIN"/>
    <property type="match status" value="1"/>
</dbReference>
<name>A0A176VZJ4_MARPO</name>
<proteinExistence type="predicted"/>
<dbReference type="PANTHER" id="PTHR33115:SF50">
    <property type="entry name" value="ARM REPEAT SUPERFAMILY PROTEIN"/>
    <property type="match status" value="1"/>
</dbReference>
<evidence type="ECO:0000313" key="2">
    <source>
        <dbReference type="EMBL" id="OAE25813.1"/>
    </source>
</evidence>
<comment type="caution">
    <text evidence="2">The sequence shown here is derived from an EMBL/GenBank/DDBJ whole genome shotgun (WGS) entry which is preliminary data.</text>
</comment>
<evidence type="ECO:0000256" key="1">
    <source>
        <dbReference type="SAM" id="MobiDB-lite"/>
    </source>
</evidence>
<feature type="compositionally biased region" description="Basic and acidic residues" evidence="1">
    <location>
        <begin position="363"/>
        <end position="374"/>
    </location>
</feature>
<accession>A0A176VZJ4</accession>
<feature type="region of interest" description="Disordered" evidence="1">
    <location>
        <begin position="516"/>
        <end position="564"/>
    </location>
</feature>
<dbReference type="AlphaFoldDB" id="A0A176VZJ4"/>
<dbReference type="EMBL" id="LVLJ01002289">
    <property type="protein sequence ID" value="OAE25813.1"/>
    <property type="molecule type" value="Genomic_DNA"/>
</dbReference>
<sequence>MLRKIRICYQSIVHSLTSKVPHEVTSYATKVTVRLEWTQSFSIVSALDVGWITSLQKVKKVLLLPQAKGFLSLLISQTEFPARACRPGIRNPIQTGHSSIEVNSFGTSQRVERKIESAHGLESSHCGQINPTGVRREGAAESVEGGKYSTKKALAKFVGVPEEGGKEARRQGKTLGVGPRPTPSIWPAWPSGCTCLGFLPSFLPSNAQAPAADDPSVAAAAAAIRLAHTKSTSRWTGGLVHKLSAFALREFPLTPTIDSASAAVSPGSKRRGKVHFVGEVPIRQDSITTGSDIGTSGISGRTWEETSDTAGGQHMHVLDVETRGFHCSSEEENAATPGPDYRRRSPYIDMISVFGEASGRSLPYHEDSARRDPSSEGESCPEERRKNGARKQKSRENAPEQRITIFALRLALIEKGASQLGTLSFLWATVVILGGFATTVNETDFWVVTLIILAESSRIFSRSHELEWQHLSVRSHESLGRRFLRAASDSYQHNVTFAREVKSKIKSLLHSKASGRAEASADPVSPGSGSAAGPASAPGPTIARRRTSRKASKKPAKVASATKDQTRTWDAPSVQLLPYTHHLVTSKLVSRLLYAVQLLSAIMSIGLAIWRLRNQDFFYNPGNAQSPPPNIKVSMNVFYILSVVEAGLFLLERIYWEYRIRVTQLLQKVNADADLGPDNLLTVKQFFYDVYSQCLKGSVFDGLEMDLVSHSITWLQAEDFKQQLGGARLLNRIVSRDDGKPRSDRFASDCLRRLGTTPGIIERLVEMLSWNSKNEEPLLSEVAVIICRLVVYNRNCSRIVAIPGSIEGIMSLLVPNEWPAPDDKSYVKTTTAYINLRLNGLNILKYLCKDHKNSLKIGEARGLLSILILFIEVRSEKSFSENGDNKFFKLQLKTYKKSLQVLALLAAATNSSGAFLRRRIADVVSGLKNLRDVIEYGGSQPHLQRSSVDILFHLAMDVDVRKTIGATGGVIRNLYNLFASYDAIPRVPYPSGLTEESQLSKRNAEERQLASEMAGKTISRIVLQNEKNCLKVIDLVSDHGEPFLKCMVRFLAKPLETNNAAPREMASCSAQILRSLLQYADEQVKQEVAKDSAQVVLQLIQRRLHEGRSELYESYLGLAPRVLEPLDQETYAHLVAVLSKSELVQQLLKNLKHTPSTKRYPRIRRYSVELLITLINKDNSFLNVLRSININLIDVLNSTMDSISEVENFCLFSGLVGYTRHQEEMETLVARAIQHIQTLDRSWSQRSEKSEKSDH</sequence>
<dbReference type="InterPro" id="IPR016024">
    <property type="entry name" value="ARM-type_fold"/>
</dbReference>
<feature type="compositionally biased region" description="Basic residues" evidence="1">
    <location>
        <begin position="543"/>
        <end position="556"/>
    </location>
</feature>
<evidence type="ECO:0000313" key="3">
    <source>
        <dbReference type="Proteomes" id="UP000077202"/>
    </source>
</evidence>
<dbReference type="Gene3D" id="1.25.10.10">
    <property type="entry name" value="Leucine-rich Repeat Variant"/>
    <property type="match status" value="1"/>
</dbReference>